<comment type="subcellular location">
    <subcellularLocation>
        <location evidence="1">Cell membrane</location>
        <topology evidence="1">Multi-pass membrane protein</topology>
    </subcellularLocation>
</comment>
<keyword evidence="5 6" id="KW-0472">Membrane</keyword>
<keyword evidence="8" id="KW-1185">Reference proteome</keyword>
<gene>
    <name evidence="7" type="ORF">SAMN04489868_10221</name>
</gene>
<dbReference type="OrthoDB" id="1653617at2"/>
<evidence type="ECO:0000256" key="1">
    <source>
        <dbReference type="ARBA" id="ARBA00004651"/>
    </source>
</evidence>
<feature type="transmembrane region" description="Helical" evidence="6">
    <location>
        <begin position="61"/>
        <end position="89"/>
    </location>
</feature>
<dbReference type="PANTHER" id="PTHR30509:SF27">
    <property type="entry name" value="UPF0421 PROTEIN YGAE"/>
    <property type="match status" value="1"/>
</dbReference>
<keyword evidence="2" id="KW-1003">Cell membrane</keyword>
<evidence type="ECO:0000313" key="7">
    <source>
        <dbReference type="EMBL" id="SFH53858.1"/>
    </source>
</evidence>
<dbReference type="InterPro" id="IPR010343">
    <property type="entry name" value="ArAE_1"/>
</dbReference>
<reference evidence="7 8" key="1">
    <citation type="submission" date="2016-10" db="EMBL/GenBank/DDBJ databases">
        <authorList>
            <person name="de Groot N.N."/>
        </authorList>
    </citation>
    <scope>NUCLEOTIDE SEQUENCE [LARGE SCALE GENOMIC DNA]</scope>
    <source>
        <strain evidence="7 8">DSM 27630</strain>
    </source>
</reference>
<keyword evidence="4 6" id="KW-1133">Transmembrane helix</keyword>
<evidence type="ECO:0000256" key="4">
    <source>
        <dbReference type="ARBA" id="ARBA00022989"/>
    </source>
</evidence>
<dbReference type="EMBL" id="FOQE01000002">
    <property type="protein sequence ID" value="SFH53858.1"/>
    <property type="molecule type" value="Genomic_DNA"/>
</dbReference>
<proteinExistence type="predicted"/>
<organism evidence="7 8">
    <name type="scientific">Pisciglobus halotolerans</name>
    <dbReference type="NCBI Taxonomy" id="745365"/>
    <lineage>
        <taxon>Bacteria</taxon>
        <taxon>Bacillati</taxon>
        <taxon>Bacillota</taxon>
        <taxon>Bacilli</taxon>
        <taxon>Lactobacillales</taxon>
        <taxon>Carnobacteriaceae</taxon>
    </lineage>
</organism>
<dbReference type="AlphaFoldDB" id="A0A1I3AUS0"/>
<evidence type="ECO:0000256" key="3">
    <source>
        <dbReference type="ARBA" id="ARBA00022692"/>
    </source>
</evidence>
<dbReference type="PANTHER" id="PTHR30509">
    <property type="entry name" value="P-HYDROXYBENZOIC ACID EFFLUX PUMP SUBUNIT-RELATED"/>
    <property type="match status" value="1"/>
</dbReference>
<evidence type="ECO:0000313" key="8">
    <source>
        <dbReference type="Proteomes" id="UP000198668"/>
    </source>
</evidence>
<feature type="transmembrane region" description="Helical" evidence="6">
    <location>
        <begin position="119"/>
        <end position="139"/>
    </location>
</feature>
<dbReference type="Proteomes" id="UP000198668">
    <property type="component" value="Unassembled WGS sequence"/>
</dbReference>
<dbReference type="RefSeq" id="WP_092090806.1">
    <property type="nucleotide sequence ID" value="NZ_FOQE01000002.1"/>
</dbReference>
<keyword evidence="3 6" id="KW-0812">Transmembrane</keyword>
<protein>
    <submittedName>
        <fullName evidence="7">Uncharacterized membrane protein YgaE, UPF0421/DUF939 family</fullName>
    </submittedName>
</protein>
<evidence type="ECO:0000256" key="6">
    <source>
        <dbReference type="SAM" id="Phobius"/>
    </source>
</evidence>
<evidence type="ECO:0000256" key="5">
    <source>
        <dbReference type="ARBA" id="ARBA00023136"/>
    </source>
</evidence>
<accession>A0A1I3AUS0</accession>
<sequence length="366" mass="41864">MKIGARTIKSGIAIALALIIPPLLHIPDGSVLAGISAIMALQPSTKRSYIQMKNRIIGNTIGGIVATVFTLLLGNHFFVVGFACTILIAILHQLKLDSVIGNAVVTTIVIMFADADAFIPAAILRVTATFIGVIIAFLVNQLVFPPKYEEKLYHLLDFVTSEIMKWLRASVRKNTQFDLLKKDLNWIHSEIVRVENYFTFMKEEGTPFLKQKDKVIRSRRLVIYRQLIQTTKMAYRLASTLQASENVFNHFSDDLRILIRERVEVLLTAHEQIILKFNGRVNPEDVNFIAYKADLRKEFMTTFFNEARLDAYLQDDYGDSNSVIHIMSDILVYEENLILLNRVVSSYRKYDWSKDQEIDNIKNMEQ</sequence>
<name>A0A1I3AUS0_9LACT</name>
<evidence type="ECO:0000256" key="2">
    <source>
        <dbReference type="ARBA" id="ARBA00022475"/>
    </source>
</evidence>
<dbReference type="Pfam" id="PF06081">
    <property type="entry name" value="ArAE_1"/>
    <property type="match status" value="1"/>
</dbReference>
<dbReference type="GO" id="GO:0005886">
    <property type="term" value="C:plasma membrane"/>
    <property type="evidence" value="ECO:0007669"/>
    <property type="project" value="UniProtKB-SubCell"/>
</dbReference>